<dbReference type="AlphaFoldDB" id="A0A8T8I6V1"/>
<dbReference type="Pfam" id="PF23493">
    <property type="entry name" value="CysS_C"/>
    <property type="match status" value="1"/>
</dbReference>
<keyword evidence="1" id="KW-0472">Membrane</keyword>
<keyword evidence="1" id="KW-0812">Transmembrane</keyword>
<dbReference type="RefSeq" id="WP_204846392.1">
    <property type="nucleotide sequence ID" value="NZ_JAFBCL010000001.1"/>
</dbReference>
<keyword evidence="1" id="KW-1133">Transmembrane helix</keyword>
<evidence type="ECO:0000256" key="1">
    <source>
        <dbReference type="SAM" id="Phobius"/>
    </source>
</evidence>
<reference evidence="4 7" key="1">
    <citation type="submission" date="2021-01" db="EMBL/GenBank/DDBJ databases">
        <title>Sequencing the genomes of 1000 actinobacteria strains.</title>
        <authorList>
            <person name="Klenk H.-P."/>
        </authorList>
    </citation>
    <scope>NUCLEOTIDE SEQUENCE [LARGE SCALE GENOMIC DNA]</scope>
    <source>
        <strain evidence="4 7">DSM 44581</strain>
    </source>
</reference>
<dbReference type="EMBL" id="JAFBCL010000001">
    <property type="protein sequence ID" value="MBM7810745.1"/>
    <property type="molecule type" value="Genomic_DNA"/>
</dbReference>
<dbReference type="Pfam" id="PF23494">
    <property type="entry name" value="bPH_10"/>
    <property type="match status" value="1"/>
</dbReference>
<dbReference type="EMBL" id="CP072788">
    <property type="protein sequence ID" value="QTR06552.1"/>
    <property type="molecule type" value="Genomic_DNA"/>
</dbReference>
<evidence type="ECO:0000259" key="2">
    <source>
        <dbReference type="Pfam" id="PF23493"/>
    </source>
</evidence>
<proteinExistence type="predicted"/>
<protein>
    <recommendedName>
        <fullName evidence="8">DUF308 domain-containing protein</fullName>
    </recommendedName>
</protein>
<dbReference type="InterPro" id="IPR056411">
    <property type="entry name" value="CysS_C"/>
</dbReference>
<feature type="transmembrane region" description="Helical" evidence="1">
    <location>
        <begin position="64"/>
        <end position="85"/>
    </location>
</feature>
<dbReference type="InterPro" id="IPR057798">
    <property type="entry name" value="PH_YqeB"/>
</dbReference>
<accession>A0A8T8I6V1</accession>
<feature type="domain" description="YqeB PH" evidence="3">
    <location>
        <begin position="8"/>
        <end position="156"/>
    </location>
</feature>
<keyword evidence="7" id="KW-1185">Reference proteome</keyword>
<organism evidence="5 6">
    <name type="scientific">Saccharothrix algeriensis</name>
    <dbReference type="NCBI Taxonomy" id="173560"/>
    <lineage>
        <taxon>Bacteria</taxon>
        <taxon>Bacillati</taxon>
        <taxon>Actinomycetota</taxon>
        <taxon>Actinomycetes</taxon>
        <taxon>Pseudonocardiales</taxon>
        <taxon>Pseudonocardiaceae</taxon>
        <taxon>Saccharothrix</taxon>
    </lineage>
</organism>
<evidence type="ECO:0008006" key="8">
    <source>
        <dbReference type="Google" id="ProtNLM"/>
    </source>
</evidence>
<evidence type="ECO:0000313" key="6">
    <source>
        <dbReference type="Proteomes" id="UP000671828"/>
    </source>
</evidence>
<evidence type="ECO:0000313" key="5">
    <source>
        <dbReference type="EMBL" id="QTR06552.1"/>
    </source>
</evidence>
<gene>
    <name evidence="5" type="ORF">J7S33_08355</name>
    <name evidence="4" type="ORF">JOE68_001610</name>
</gene>
<evidence type="ECO:0000313" key="4">
    <source>
        <dbReference type="EMBL" id="MBM7810745.1"/>
    </source>
</evidence>
<dbReference type="Proteomes" id="UP001195724">
    <property type="component" value="Unassembled WGS sequence"/>
</dbReference>
<sequence length="229" mass="25187">MNARRTSVVTEPSWQVGLVWVGFPLLGAAALWGVQAIADWVVSLPWAPLRGPFRLVASIPEPQATFGSLGAGALVGLVVAFLAAAERLTVEVADEFVVFNRGGTERAVDRTQVSGVFLDGKKLVVLGLDTGELARENSDLRDADLADAFQRHGYPWLPEDPYRDEYRRWVEDMPGLPPGANALLRARGKALKKSDADDVKQLRTELARLGVVVREDGKRRQFWRLSAQD</sequence>
<evidence type="ECO:0000259" key="3">
    <source>
        <dbReference type="Pfam" id="PF23494"/>
    </source>
</evidence>
<reference evidence="5" key="2">
    <citation type="submission" date="2021-04" db="EMBL/GenBank/DDBJ databases">
        <title>Saccharothrix algeriensis WGS.</title>
        <authorList>
            <person name="Stuskova K."/>
            <person name="Hakalova E."/>
            <person name="Tebbal A.B."/>
            <person name="Eichmeier A."/>
        </authorList>
    </citation>
    <scope>NUCLEOTIDE SEQUENCE</scope>
    <source>
        <strain evidence="5">NRRL B-24137</strain>
    </source>
</reference>
<feature type="domain" description="Cysteinyl-tRNA ligase anticodon binding" evidence="2">
    <location>
        <begin position="173"/>
        <end position="224"/>
    </location>
</feature>
<dbReference type="Proteomes" id="UP000671828">
    <property type="component" value="Chromosome"/>
</dbReference>
<feature type="transmembrane region" description="Helical" evidence="1">
    <location>
        <begin position="20"/>
        <end position="43"/>
    </location>
</feature>
<name>A0A8T8I6V1_9PSEU</name>
<evidence type="ECO:0000313" key="7">
    <source>
        <dbReference type="Proteomes" id="UP001195724"/>
    </source>
</evidence>